<dbReference type="AlphaFoldDB" id="A0A7X4GDQ0"/>
<protein>
    <submittedName>
        <fullName evidence="1">Uncharacterized protein</fullName>
    </submittedName>
</protein>
<organism evidence="1 2">
    <name type="scientific">Novosphingobium silvae</name>
    <dbReference type="NCBI Taxonomy" id="2692619"/>
    <lineage>
        <taxon>Bacteria</taxon>
        <taxon>Pseudomonadati</taxon>
        <taxon>Pseudomonadota</taxon>
        <taxon>Alphaproteobacteria</taxon>
        <taxon>Sphingomonadales</taxon>
        <taxon>Sphingomonadaceae</taxon>
        <taxon>Novosphingobium</taxon>
    </lineage>
</organism>
<gene>
    <name evidence="1" type="ORF">GR702_02985</name>
</gene>
<sequence length="59" mass="6423">MENTWVNTNQVAQDIASDLQVRIADLEKIGALIAAAHVQAAIDALRQQFDLPCEASETD</sequence>
<reference evidence="1 2" key="1">
    <citation type="submission" date="2019-12" db="EMBL/GenBank/DDBJ databases">
        <authorList>
            <person name="Feng G."/>
            <person name="Zhu H."/>
        </authorList>
    </citation>
    <scope>NUCLEOTIDE SEQUENCE [LARGE SCALE GENOMIC DNA]</scope>
    <source>
        <strain evidence="1 2">FGD1</strain>
    </source>
</reference>
<proteinExistence type="predicted"/>
<name>A0A7X4GDQ0_9SPHN</name>
<comment type="caution">
    <text evidence="1">The sequence shown here is derived from an EMBL/GenBank/DDBJ whole genome shotgun (WGS) entry which is preliminary data.</text>
</comment>
<keyword evidence="2" id="KW-1185">Reference proteome</keyword>
<evidence type="ECO:0000313" key="1">
    <source>
        <dbReference type="EMBL" id="MYL96738.1"/>
    </source>
</evidence>
<dbReference type="Proteomes" id="UP000465810">
    <property type="component" value="Unassembled WGS sequence"/>
</dbReference>
<accession>A0A7X4GDQ0</accession>
<dbReference type="EMBL" id="WVTD01000002">
    <property type="protein sequence ID" value="MYL96738.1"/>
    <property type="molecule type" value="Genomic_DNA"/>
</dbReference>
<evidence type="ECO:0000313" key="2">
    <source>
        <dbReference type="Proteomes" id="UP000465810"/>
    </source>
</evidence>